<evidence type="ECO:0000256" key="7">
    <source>
        <dbReference type="ARBA" id="ARBA00022840"/>
    </source>
</evidence>
<dbReference type="Gene3D" id="3.30.565.10">
    <property type="entry name" value="Histidine kinase-like ATPase, C-terminal domain"/>
    <property type="match status" value="1"/>
</dbReference>
<keyword evidence="5" id="KW-0547">Nucleotide-binding</keyword>
<dbReference type="SMART" id="SM00387">
    <property type="entry name" value="HATPase_c"/>
    <property type="match status" value="1"/>
</dbReference>
<dbReference type="InterPro" id="IPR005467">
    <property type="entry name" value="His_kinase_dom"/>
</dbReference>
<evidence type="ECO:0000313" key="13">
    <source>
        <dbReference type="Proteomes" id="UP000184111"/>
    </source>
</evidence>
<feature type="domain" description="Histidine kinase" evidence="11">
    <location>
        <begin position="365"/>
        <end position="450"/>
    </location>
</feature>
<organism evidence="12 13">
    <name type="scientific">Actinacidiphila paucisporea</name>
    <dbReference type="NCBI Taxonomy" id="310782"/>
    <lineage>
        <taxon>Bacteria</taxon>
        <taxon>Bacillati</taxon>
        <taxon>Actinomycetota</taxon>
        <taxon>Actinomycetes</taxon>
        <taxon>Kitasatosporales</taxon>
        <taxon>Streptomycetaceae</taxon>
        <taxon>Actinacidiphila</taxon>
    </lineage>
</organism>
<protein>
    <recommendedName>
        <fullName evidence="2">histidine kinase</fullName>
        <ecNumber evidence="2">2.7.13.3</ecNumber>
    </recommendedName>
</protein>
<dbReference type="STRING" id="310782.SAMN05216499_10990"/>
<feature type="transmembrane region" description="Helical" evidence="10">
    <location>
        <begin position="66"/>
        <end position="86"/>
    </location>
</feature>
<feature type="region of interest" description="Disordered" evidence="9">
    <location>
        <begin position="127"/>
        <end position="166"/>
    </location>
</feature>
<keyword evidence="3" id="KW-0597">Phosphoprotein</keyword>
<dbReference type="GO" id="GO:0005524">
    <property type="term" value="F:ATP binding"/>
    <property type="evidence" value="ECO:0007669"/>
    <property type="project" value="UniProtKB-KW"/>
</dbReference>
<evidence type="ECO:0000256" key="4">
    <source>
        <dbReference type="ARBA" id="ARBA00022679"/>
    </source>
</evidence>
<keyword evidence="10" id="KW-0812">Transmembrane</keyword>
<dbReference type="InterPro" id="IPR003594">
    <property type="entry name" value="HATPase_dom"/>
</dbReference>
<dbReference type="Pfam" id="PF02518">
    <property type="entry name" value="HATPase_c"/>
    <property type="match status" value="1"/>
</dbReference>
<dbReference type="GO" id="GO:0046983">
    <property type="term" value="F:protein dimerization activity"/>
    <property type="evidence" value="ECO:0007669"/>
    <property type="project" value="InterPro"/>
</dbReference>
<dbReference type="Pfam" id="PF07730">
    <property type="entry name" value="HisKA_3"/>
    <property type="match status" value="1"/>
</dbReference>
<evidence type="ECO:0000256" key="3">
    <source>
        <dbReference type="ARBA" id="ARBA00022553"/>
    </source>
</evidence>
<dbReference type="AlphaFoldDB" id="A0A1M7GX25"/>
<dbReference type="EC" id="2.7.13.3" evidence="2"/>
<dbReference type="PANTHER" id="PTHR24421:SF10">
    <property type="entry name" value="NITRATE_NITRITE SENSOR PROTEIN NARQ"/>
    <property type="match status" value="1"/>
</dbReference>
<keyword evidence="10" id="KW-1133">Transmembrane helix</keyword>
<dbReference type="InterPro" id="IPR050482">
    <property type="entry name" value="Sensor_HK_TwoCompSys"/>
</dbReference>
<evidence type="ECO:0000256" key="1">
    <source>
        <dbReference type="ARBA" id="ARBA00000085"/>
    </source>
</evidence>
<dbReference type="InterPro" id="IPR011712">
    <property type="entry name" value="Sig_transdc_His_kin_sub3_dim/P"/>
</dbReference>
<keyword evidence="6 12" id="KW-0418">Kinase</keyword>
<sequence>MSLARRTRWAALCGHNAGVRLMNTGWARDFAASPHAPAVTTALLAAAAVAEAAVRASVTGVYGRSLTTGLLTATVLALTTTVPAAFLSARPAALAVAAATVLSLTTFRTLTAAGALALALSLRHLTATPPPGGAQKERAEPRARLWRRGSPGARAGASAGPAAADRDRGIRNRAVQGVVLALPFTAIALLDPRLSGEARVLAVLVASAAPTAALAGAASAARAEARVHSAAREVTAQSLLEHTARGERARIARELHDVVAHHISMIAVQAETARLTTPGMPAAGATRLSEIGDTARAGLTEMRRLLGVLRQDAEVETPERRPQPGLQQLNDLLDEARCASGAGVRLIVSGPAAALDPGVELAAFRIVQEALTNVRRHARGAAVDVELHYAADVLRLRVRDNGPGPAPEARADGHGLPGMRERAAAAGGTLRTGRAAGGGFQIEASLPVGVQVVAR</sequence>
<keyword evidence="7" id="KW-0067">ATP-binding</keyword>
<name>A0A1M7GX25_9ACTN</name>
<dbReference type="GO" id="GO:0016020">
    <property type="term" value="C:membrane"/>
    <property type="evidence" value="ECO:0007669"/>
    <property type="project" value="InterPro"/>
</dbReference>
<dbReference type="EMBL" id="FRBI01000009">
    <property type="protein sequence ID" value="SHM20447.1"/>
    <property type="molecule type" value="Genomic_DNA"/>
</dbReference>
<accession>A0A1M7GX25</accession>
<dbReference type="PANTHER" id="PTHR24421">
    <property type="entry name" value="NITRATE/NITRITE SENSOR PROTEIN NARX-RELATED"/>
    <property type="match status" value="1"/>
</dbReference>
<keyword evidence="4" id="KW-0808">Transferase</keyword>
<proteinExistence type="predicted"/>
<comment type="catalytic activity">
    <reaction evidence="1">
        <text>ATP + protein L-histidine = ADP + protein N-phospho-L-histidine.</text>
        <dbReference type="EC" id="2.7.13.3"/>
    </reaction>
</comment>
<feature type="transmembrane region" description="Helical" evidence="10">
    <location>
        <begin position="36"/>
        <end position="54"/>
    </location>
</feature>
<evidence type="ECO:0000256" key="6">
    <source>
        <dbReference type="ARBA" id="ARBA00022777"/>
    </source>
</evidence>
<keyword evidence="13" id="KW-1185">Reference proteome</keyword>
<gene>
    <name evidence="12" type="ORF">SAMN05216499_10990</name>
</gene>
<dbReference type="SUPFAM" id="SSF55874">
    <property type="entry name" value="ATPase domain of HSP90 chaperone/DNA topoisomerase II/histidine kinase"/>
    <property type="match status" value="1"/>
</dbReference>
<keyword evidence="8" id="KW-0902">Two-component regulatory system</keyword>
<evidence type="ECO:0000256" key="2">
    <source>
        <dbReference type="ARBA" id="ARBA00012438"/>
    </source>
</evidence>
<dbReference type="InterPro" id="IPR036890">
    <property type="entry name" value="HATPase_C_sf"/>
</dbReference>
<reference evidence="12 13" key="1">
    <citation type="submission" date="2016-11" db="EMBL/GenBank/DDBJ databases">
        <authorList>
            <person name="Jaros S."/>
            <person name="Januszkiewicz K."/>
            <person name="Wedrychowicz H."/>
        </authorList>
    </citation>
    <scope>NUCLEOTIDE SEQUENCE [LARGE SCALE GENOMIC DNA]</scope>
    <source>
        <strain evidence="12 13">CGMCC 4.2025</strain>
    </source>
</reference>
<dbReference type="GO" id="GO:0000155">
    <property type="term" value="F:phosphorelay sensor kinase activity"/>
    <property type="evidence" value="ECO:0007669"/>
    <property type="project" value="InterPro"/>
</dbReference>
<keyword evidence="10" id="KW-0472">Membrane</keyword>
<dbReference type="Proteomes" id="UP000184111">
    <property type="component" value="Unassembled WGS sequence"/>
</dbReference>
<evidence type="ECO:0000259" key="11">
    <source>
        <dbReference type="PROSITE" id="PS50109"/>
    </source>
</evidence>
<dbReference type="PROSITE" id="PS50109">
    <property type="entry name" value="HIS_KIN"/>
    <property type="match status" value="1"/>
</dbReference>
<feature type="compositionally biased region" description="Low complexity" evidence="9">
    <location>
        <begin position="148"/>
        <end position="163"/>
    </location>
</feature>
<evidence type="ECO:0000256" key="9">
    <source>
        <dbReference type="SAM" id="MobiDB-lite"/>
    </source>
</evidence>
<evidence type="ECO:0000313" key="12">
    <source>
        <dbReference type="EMBL" id="SHM20447.1"/>
    </source>
</evidence>
<evidence type="ECO:0000256" key="10">
    <source>
        <dbReference type="SAM" id="Phobius"/>
    </source>
</evidence>
<evidence type="ECO:0000256" key="5">
    <source>
        <dbReference type="ARBA" id="ARBA00022741"/>
    </source>
</evidence>
<dbReference type="CDD" id="cd16917">
    <property type="entry name" value="HATPase_UhpB-NarQ-NarX-like"/>
    <property type="match status" value="1"/>
</dbReference>
<feature type="transmembrane region" description="Helical" evidence="10">
    <location>
        <begin position="92"/>
        <end position="120"/>
    </location>
</feature>
<evidence type="ECO:0000256" key="8">
    <source>
        <dbReference type="ARBA" id="ARBA00023012"/>
    </source>
</evidence>
<dbReference type="Gene3D" id="1.20.5.1930">
    <property type="match status" value="1"/>
</dbReference>